<gene>
    <name evidence="2" type="ORF">GRF29_44g2506017</name>
</gene>
<dbReference type="Proteomes" id="UP001280581">
    <property type="component" value="Unassembled WGS sequence"/>
</dbReference>
<comment type="caution">
    <text evidence="2">The sequence shown here is derived from an EMBL/GenBank/DDBJ whole genome shotgun (WGS) entry which is preliminary data.</text>
</comment>
<sequence>MQRINTWAQVTAWVSFIISILGNLTRRISCNVVVLSDRGAAVYRSIWPSRTIDTPVYRPLFTPRDILDKFLGLPFLFTSDQWRLPLEEQIVFLNAALDRNVQRVRVQQRQLDELLCELDQSHLANQELRAKIEQLQSSLLGQEAIVSARNFLLKDQKISLERAEQRIVILDRQKAVLQRQTQGLASKMMAQQRHLFSTRLQTRKLEQEKLSHQVLMREMASIKTIVRDNLQATNDLGRFTRNVLGEGVYTKKNLSQVSINTYSLFAPSDDASSLPRHRRFLDESPVITSGRSSQISLANSNGTIRSRAESDRAAQMELCVRSRIMEIVDAGLSACRERGWFYDDFDPEDGESEVVSMEDSTTGIQAVMALVYDRGT</sequence>
<protein>
    <submittedName>
        <fullName evidence="2">Uncharacterized protein</fullName>
    </submittedName>
</protein>
<keyword evidence="1" id="KW-0175">Coiled coil</keyword>
<reference evidence="2 3" key="1">
    <citation type="submission" date="2021-02" db="EMBL/GenBank/DDBJ databases">
        <title>Genome assembly of Pseudopithomyces chartarum.</title>
        <authorList>
            <person name="Jauregui R."/>
            <person name="Singh J."/>
            <person name="Voisey C."/>
        </authorList>
    </citation>
    <scope>NUCLEOTIDE SEQUENCE [LARGE SCALE GENOMIC DNA]</scope>
    <source>
        <strain evidence="2 3">AGR01</strain>
    </source>
</reference>
<name>A0AAN6M206_9PLEO</name>
<accession>A0AAN6M206</accession>
<evidence type="ECO:0000313" key="3">
    <source>
        <dbReference type="Proteomes" id="UP001280581"/>
    </source>
</evidence>
<organism evidence="2 3">
    <name type="scientific">Pseudopithomyces chartarum</name>
    <dbReference type="NCBI Taxonomy" id="1892770"/>
    <lineage>
        <taxon>Eukaryota</taxon>
        <taxon>Fungi</taxon>
        <taxon>Dikarya</taxon>
        <taxon>Ascomycota</taxon>
        <taxon>Pezizomycotina</taxon>
        <taxon>Dothideomycetes</taxon>
        <taxon>Pleosporomycetidae</taxon>
        <taxon>Pleosporales</taxon>
        <taxon>Massarineae</taxon>
        <taxon>Didymosphaeriaceae</taxon>
        <taxon>Pseudopithomyces</taxon>
    </lineage>
</organism>
<evidence type="ECO:0000256" key="1">
    <source>
        <dbReference type="SAM" id="Coils"/>
    </source>
</evidence>
<feature type="coiled-coil region" evidence="1">
    <location>
        <begin position="111"/>
        <end position="180"/>
    </location>
</feature>
<dbReference type="AlphaFoldDB" id="A0AAN6M206"/>
<keyword evidence="3" id="KW-1185">Reference proteome</keyword>
<evidence type="ECO:0000313" key="2">
    <source>
        <dbReference type="EMBL" id="KAK3210370.1"/>
    </source>
</evidence>
<proteinExistence type="predicted"/>
<dbReference type="EMBL" id="WVTA01000005">
    <property type="protein sequence ID" value="KAK3210370.1"/>
    <property type="molecule type" value="Genomic_DNA"/>
</dbReference>